<evidence type="ECO:0000256" key="1">
    <source>
        <dbReference type="SAM" id="MobiDB-lite"/>
    </source>
</evidence>
<proteinExistence type="predicted"/>
<dbReference type="VEuPathDB" id="FungiDB:ASPGLDRAFT_25251"/>
<name>A0A1L9VKY7_ASPGL</name>
<protein>
    <submittedName>
        <fullName evidence="2">Uncharacterized protein</fullName>
    </submittedName>
</protein>
<feature type="compositionally biased region" description="Polar residues" evidence="1">
    <location>
        <begin position="1"/>
        <end position="32"/>
    </location>
</feature>
<dbReference type="AlphaFoldDB" id="A0A1L9VKY7"/>
<dbReference type="RefSeq" id="XP_022401253.1">
    <property type="nucleotide sequence ID" value="XM_022543470.1"/>
</dbReference>
<feature type="compositionally biased region" description="Polar residues" evidence="1">
    <location>
        <begin position="41"/>
        <end position="59"/>
    </location>
</feature>
<dbReference type="Proteomes" id="UP000184300">
    <property type="component" value="Unassembled WGS sequence"/>
</dbReference>
<sequence>MTSSQKMKTEQPPKQATYYQSSNPITHNPFEQTRQRGDPVPNTSTTHRTANSKPSSDETLASLKADHQREQARKQGAPDIDLEYGVEQQPAEGAIADAVQQKGTRSSARTQAGAHSGPVGSAFGPGYSGFGEDRDGGQDQMRDLGRKREEHDRVLGDRVGQSPPEPAEGLADIRQQTLELDKRLNVKDAVREATGDPVVGR</sequence>
<evidence type="ECO:0000313" key="2">
    <source>
        <dbReference type="EMBL" id="OJJ84555.1"/>
    </source>
</evidence>
<feature type="compositionally biased region" description="Basic and acidic residues" evidence="1">
    <location>
        <begin position="64"/>
        <end position="73"/>
    </location>
</feature>
<dbReference type="EMBL" id="KV878896">
    <property type="protein sequence ID" value="OJJ84555.1"/>
    <property type="molecule type" value="Genomic_DNA"/>
</dbReference>
<evidence type="ECO:0000313" key="3">
    <source>
        <dbReference type="Proteomes" id="UP000184300"/>
    </source>
</evidence>
<keyword evidence="3" id="KW-1185">Reference proteome</keyword>
<gene>
    <name evidence="2" type="ORF">ASPGLDRAFT_25251</name>
</gene>
<organism evidence="2 3">
    <name type="scientific">Aspergillus glaucus CBS 516.65</name>
    <dbReference type="NCBI Taxonomy" id="1160497"/>
    <lineage>
        <taxon>Eukaryota</taxon>
        <taxon>Fungi</taxon>
        <taxon>Dikarya</taxon>
        <taxon>Ascomycota</taxon>
        <taxon>Pezizomycotina</taxon>
        <taxon>Eurotiomycetes</taxon>
        <taxon>Eurotiomycetidae</taxon>
        <taxon>Eurotiales</taxon>
        <taxon>Aspergillaceae</taxon>
        <taxon>Aspergillus</taxon>
        <taxon>Aspergillus subgen. Aspergillus</taxon>
    </lineage>
</organism>
<reference evidence="3" key="1">
    <citation type="journal article" date="2017" name="Genome Biol.">
        <title>Comparative genomics reveals high biological diversity and specific adaptations in the industrially and medically important fungal genus Aspergillus.</title>
        <authorList>
            <person name="de Vries R.P."/>
            <person name="Riley R."/>
            <person name="Wiebenga A."/>
            <person name="Aguilar-Osorio G."/>
            <person name="Amillis S."/>
            <person name="Uchima C.A."/>
            <person name="Anderluh G."/>
            <person name="Asadollahi M."/>
            <person name="Askin M."/>
            <person name="Barry K."/>
            <person name="Battaglia E."/>
            <person name="Bayram O."/>
            <person name="Benocci T."/>
            <person name="Braus-Stromeyer S.A."/>
            <person name="Caldana C."/>
            <person name="Canovas D."/>
            <person name="Cerqueira G.C."/>
            <person name="Chen F."/>
            <person name="Chen W."/>
            <person name="Choi C."/>
            <person name="Clum A."/>
            <person name="Dos Santos R.A."/>
            <person name="Damasio A.R."/>
            <person name="Diallinas G."/>
            <person name="Emri T."/>
            <person name="Fekete E."/>
            <person name="Flipphi M."/>
            <person name="Freyberg S."/>
            <person name="Gallo A."/>
            <person name="Gournas C."/>
            <person name="Habgood R."/>
            <person name="Hainaut M."/>
            <person name="Harispe M.L."/>
            <person name="Henrissat B."/>
            <person name="Hilden K.S."/>
            <person name="Hope R."/>
            <person name="Hossain A."/>
            <person name="Karabika E."/>
            <person name="Karaffa L."/>
            <person name="Karanyi Z."/>
            <person name="Krasevec N."/>
            <person name="Kuo A."/>
            <person name="Kusch H."/>
            <person name="LaButti K."/>
            <person name="Lagendijk E.L."/>
            <person name="Lapidus A."/>
            <person name="Levasseur A."/>
            <person name="Lindquist E."/>
            <person name="Lipzen A."/>
            <person name="Logrieco A.F."/>
            <person name="MacCabe A."/>
            <person name="Maekelae M.R."/>
            <person name="Malavazi I."/>
            <person name="Melin P."/>
            <person name="Meyer V."/>
            <person name="Mielnichuk N."/>
            <person name="Miskei M."/>
            <person name="Molnar A.P."/>
            <person name="Mule G."/>
            <person name="Ngan C.Y."/>
            <person name="Orejas M."/>
            <person name="Orosz E."/>
            <person name="Ouedraogo J.P."/>
            <person name="Overkamp K.M."/>
            <person name="Park H.-S."/>
            <person name="Perrone G."/>
            <person name="Piumi F."/>
            <person name="Punt P.J."/>
            <person name="Ram A.F."/>
            <person name="Ramon A."/>
            <person name="Rauscher S."/>
            <person name="Record E."/>
            <person name="Riano-Pachon D.M."/>
            <person name="Robert V."/>
            <person name="Roehrig J."/>
            <person name="Ruller R."/>
            <person name="Salamov A."/>
            <person name="Salih N.S."/>
            <person name="Samson R.A."/>
            <person name="Sandor E."/>
            <person name="Sanguinetti M."/>
            <person name="Schuetze T."/>
            <person name="Sepcic K."/>
            <person name="Shelest E."/>
            <person name="Sherlock G."/>
            <person name="Sophianopoulou V."/>
            <person name="Squina F.M."/>
            <person name="Sun H."/>
            <person name="Susca A."/>
            <person name="Todd R.B."/>
            <person name="Tsang A."/>
            <person name="Unkles S.E."/>
            <person name="van de Wiele N."/>
            <person name="van Rossen-Uffink D."/>
            <person name="Oliveira J.V."/>
            <person name="Vesth T.C."/>
            <person name="Visser J."/>
            <person name="Yu J.-H."/>
            <person name="Zhou M."/>
            <person name="Andersen M.R."/>
            <person name="Archer D.B."/>
            <person name="Baker S.E."/>
            <person name="Benoit I."/>
            <person name="Brakhage A.A."/>
            <person name="Braus G.H."/>
            <person name="Fischer R."/>
            <person name="Frisvad J.C."/>
            <person name="Goldman G.H."/>
            <person name="Houbraken J."/>
            <person name="Oakley B."/>
            <person name="Pocsi I."/>
            <person name="Scazzocchio C."/>
            <person name="Seiboth B."/>
            <person name="vanKuyk P.A."/>
            <person name="Wortman J."/>
            <person name="Dyer P.S."/>
            <person name="Grigoriev I.V."/>
        </authorList>
    </citation>
    <scope>NUCLEOTIDE SEQUENCE [LARGE SCALE GENOMIC DNA]</scope>
    <source>
        <strain evidence="3">CBS 516.65</strain>
    </source>
</reference>
<accession>A0A1L9VKY7</accession>
<feature type="compositionally biased region" description="Basic and acidic residues" evidence="1">
    <location>
        <begin position="131"/>
        <end position="156"/>
    </location>
</feature>
<feature type="compositionally biased region" description="Polar residues" evidence="1">
    <location>
        <begin position="101"/>
        <end position="110"/>
    </location>
</feature>
<feature type="region of interest" description="Disordered" evidence="1">
    <location>
        <begin position="1"/>
        <end position="172"/>
    </location>
</feature>
<dbReference type="GeneID" id="34459731"/>
<dbReference type="OrthoDB" id="4509376at2759"/>